<organism evidence="1 2">
    <name type="scientific">Colletotrichum kahawae</name>
    <name type="common">Coffee berry disease fungus</name>
    <dbReference type="NCBI Taxonomy" id="34407"/>
    <lineage>
        <taxon>Eukaryota</taxon>
        <taxon>Fungi</taxon>
        <taxon>Dikarya</taxon>
        <taxon>Ascomycota</taxon>
        <taxon>Pezizomycotina</taxon>
        <taxon>Sordariomycetes</taxon>
        <taxon>Hypocreomycetidae</taxon>
        <taxon>Glomerellales</taxon>
        <taxon>Glomerellaceae</taxon>
        <taxon>Colletotrichum</taxon>
        <taxon>Colletotrichum gloeosporioides species complex</taxon>
    </lineage>
</organism>
<dbReference type="AlphaFoldDB" id="A0AAD9Y609"/>
<dbReference type="EMBL" id="VYYT01000378">
    <property type="protein sequence ID" value="KAK2738689.1"/>
    <property type="molecule type" value="Genomic_DNA"/>
</dbReference>
<dbReference type="Proteomes" id="UP001281614">
    <property type="component" value="Unassembled WGS sequence"/>
</dbReference>
<protein>
    <submittedName>
        <fullName evidence="1">Uncharacterized protein</fullName>
    </submittedName>
</protein>
<name>A0AAD9Y609_COLKA</name>
<evidence type="ECO:0000313" key="2">
    <source>
        <dbReference type="Proteomes" id="UP001281614"/>
    </source>
</evidence>
<keyword evidence="2" id="KW-1185">Reference proteome</keyword>
<accession>A0AAD9Y609</accession>
<evidence type="ECO:0000313" key="1">
    <source>
        <dbReference type="EMBL" id="KAK2738689.1"/>
    </source>
</evidence>
<proteinExistence type="predicted"/>
<comment type="caution">
    <text evidence="1">The sequence shown here is derived from an EMBL/GenBank/DDBJ whole genome shotgun (WGS) entry which is preliminary data.</text>
</comment>
<gene>
    <name evidence="1" type="ORF">CKAH01_07379</name>
</gene>
<reference evidence="1" key="1">
    <citation type="submission" date="2023-02" db="EMBL/GenBank/DDBJ databases">
        <title>Colletotrichum kahawae CIFC_Que2 genome sequencing and assembly.</title>
        <authorList>
            <person name="Baroncelli R."/>
        </authorList>
    </citation>
    <scope>NUCLEOTIDE SEQUENCE</scope>
    <source>
        <strain evidence="1">CIFC_Que2</strain>
    </source>
</reference>
<sequence length="120" mass="13385">MTQRCEARCPCLTLSAPTPAPARHHHSAFIQMLISLPETPLQSRKCREQTAAALQLIQAPTRIRAHTVIVSVSTECQSAVMGTSANRRISNVDRVIPNLPDNHRYHPDRKNVKKTQCIPV</sequence>